<keyword evidence="6" id="KW-1185">Reference proteome</keyword>
<dbReference type="STRING" id="1429083.GCA_001885685_02365"/>
<dbReference type="PANTHER" id="PTHR33204">
    <property type="entry name" value="TRANSCRIPTIONAL REGULATOR, MARR FAMILY"/>
    <property type="match status" value="1"/>
</dbReference>
<dbReference type="RefSeq" id="WP_074864182.1">
    <property type="nucleotide sequence ID" value="NZ_FOAS01000001.1"/>
</dbReference>
<dbReference type="Pfam" id="PF01638">
    <property type="entry name" value="HxlR"/>
    <property type="match status" value="1"/>
</dbReference>
<dbReference type="SUPFAM" id="SSF46785">
    <property type="entry name" value="Winged helix' DNA-binding domain"/>
    <property type="match status" value="1"/>
</dbReference>
<dbReference type="PANTHER" id="PTHR33204:SF29">
    <property type="entry name" value="TRANSCRIPTIONAL REGULATOR"/>
    <property type="match status" value="1"/>
</dbReference>
<dbReference type="Gene3D" id="1.10.10.10">
    <property type="entry name" value="Winged helix-like DNA-binding domain superfamily/Winged helix DNA-binding domain"/>
    <property type="match status" value="1"/>
</dbReference>
<dbReference type="CDD" id="cd00090">
    <property type="entry name" value="HTH_ARSR"/>
    <property type="match status" value="1"/>
</dbReference>
<dbReference type="EMBL" id="FOAS01000001">
    <property type="protein sequence ID" value="SEK23826.1"/>
    <property type="molecule type" value="Genomic_DNA"/>
</dbReference>
<keyword evidence="1" id="KW-0805">Transcription regulation</keyword>
<protein>
    <submittedName>
        <fullName evidence="5">Transcriptional regulator, HxlR family</fullName>
    </submittedName>
</protein>
<feature type="domain" description="HTH hxlR-type" evidence="4">
    <location>
        <begin position="11"/>
        <end position="109"/>
    </location>
</feature>
<keyword evidence="3" id="KW-0804">Transcription</keyword>
<name>A0A1H7FCL1_9GAMM</name>
<evidence type="ECO:0000256" key="3">
    <source>
        <dbReference type="ARBA" id="ARBA00023163"/>
    </source>
</evidence>
<dbReference type="PROSITE" id="PS51118">
    <property type="entry name" value="HTH_HXLR"/>
    <property type="match status" value="1"/>
</dbReference>
<dbReference type="InterPro" id="IPR002577">
    <property type="entry name" value="HTH_HxlR"/>
</dbReference>
<dbReference type="AlphaFoldDB" id="A0A1H7FCL1"/>
<organism evidence="5 6">
    <name type="scientific">Atopomonas hussainii</name>
    <dbReference type="NCBI Taxonomy" id="1429083"/>
    <lineage>
        <taxon>Bacteria</taxon>
        <taxon>Pseudomonadati</taxon>
        <taxon>Pseudomonadota</taxon>
        <taxon>Gammaproteobacteria</taxon>
        <taxon>Pseudomonadales</taxon>
        <taxon>Pseudomonadaceae</taxon>
        <taxon>Atopomonas</taxon>
    </lineage>
</organism>
<keyword evidence="2" id="KW-0238">DNA-binding</keyword>
<dbReference type="Proteomes" id="UP000185766">
    <property type="component" value="Unassembled WGS sequence"/>
</dbReference>
<dbReference type="InterPro" id="IPR036388">
    <property type="entry name" value="WH-like_DNA-bd_sf"/>
</dbReference>
<evidence type="ECO:0000313" key="6">
    <source>
        <dbReference type="Proteomes" id="UP000185766"/>
    </source>
</evidence>
<evidence type="ECO:0000256" key="1">
    <source>
        <dbReference type="ARBA" id="ARBA00023015"/>
    </source>
</evidence>
<dbReference type="GO" id="GO:0006355">
    <property type="term" value="P:regulation of DNA-templated transcription"/>
    <property type="evidence" value="ECO:0007669"/>
    <property type="project" value="UniProtKB-ARBA"/>
</dbReference>
<dbReference type="GO" id="GO:0003677">
    <property type="term" value="F:DNA binding"/>
    <property type="evidence" value="ECO:0007669"/>
    <property type="project" value="UniProtKB-KW"/>
</dbReference>
<accession>A0A1H7FCL1</accession>
<sequence length="124" mass="13728">MTEAQKVFSGCPVEVSLDVIGGKWKGVIVFHLLQGTQRFNQLQRLLPGISQRVLTKQLRELESHGLVVRTVHPVVPPHVDYALSDLGRQLAPVIAELKVWGQAFLQAGGEPQRCDEAQWQAPNA</sequence>
<evidence type="ECO:0000259" key="4">
    <source>
        <dbReference type="PROSITE" id="PS51118"/>
    </source>
</evidence>
<evidence type="ECO:0000256" key="2">
    <source>
        <dbReference type="ARBA" id="ARBA00023125"/>
    </source>
</evidence>
<evidence type="ECO:0000313" key="5">
    <source>
        <dbReference type="EMBL" id="SEK23826.1"/>
    </source>
</evidence>
<proteinExistence type="predicted"/>
<dbReference type="InterPro" id="IPR011991">
    <property type="entry name" value="ArsR-like_HTH"/>
</dbReference>
<gene>
    <name evidence="5" type="ORF">SAMN05216214_101185</name>
</gene>
<dbReference type="InterPro" id="IPR036390">
    <property type="entry name" value="WH_DNA-bd_sf"/>
</dbReference>
<reference evidence="5 6" key="1">
    <citation type="submission" date="2016-10" db="EMBL/GenBank/DDBJ databases">
        <authorList>
            <person name="de Groot N.N."/>
        </authorList>
    </citation>
    <scope>NUCLEOTIDE SEQUENCE [LARGE SCALE GENOMIC DNA]</scope>
    <source>
        <strain evidence="5 6">JCM 19513</strain>
    </source>
</reference>